<evidence type="ECO:0000256" key="2">
    <source>
        <dbReference type="SAM" id="SignalP"/>
    </source>
</evidence>
<evidence type="ECO:0000313" key="4">
    <source>
        <dbReference type="Proteomes" id="UP000199250"/>
    </source>
</evidence>
<dbReference type="AlphaFoldDB" id="A0A1H6R1V0"/>
<protein>
    <submittedName>
        <fullName evidence="3">Copper resistance protein B</fullName>
    </submittedName>
</protein>
<gene>
    <name evidence="3" type="ORF">SAMN04244572_00329</name>
</gene>
<dbReference type="EMBL" id="FNYQ01000003">
    <property type="protein sequence ID" value="SEI45172.1"/>
    <property type="molecule type" value="Genomic_DNA"/>
</dbReference>
<dbReference type="GO" id="GO:0005507">
    <property type="term" value="F:copper ion binding"/>
    <property type="evidence" value="ECO:0007669"/>
    <property type="project" value="InterPro"/>
</dbReference>
<feature type="region of interest" description="Disordered" evidence="1">
    <location>
        <begin position="33"/>
        <end position="103"/>
    </location>
</feature>
<dbReference type="Pfam" id="PF05275">
    <property type="entry name" value="CopB"/>
    <property type="match status" value="1"/>
</dbReference>
<dbReference type="Proteomes" id="UP000199250">
    <property type="component" value="Unassembled WGS sequence"/>
</dbReference>
<keyword evidence="2" id="KW-0732">Signal</keyword>
<sequence length="336" mass="36385">MAALRKFPTPTSRAAALAAALVAAPLSALGADEHAGHARHPEAPAEPMAHGAMDPGEMDHGDEASDDMEMQHGQGGHGGMRMDHGTHGGTGHAQRSSAVSRPPNVPALTDADRAAAFPVLSAHAPHGRSLNSFLLFDKLEYQDADDGSALVWDAKGWIGGNVDRLWVRSEGERTNGRTERAEFQALWGHAIGPWWDLVGGLRQDFKPGSPQTWGGFGIQGMPFYGLETEVTAYLGEGGQSSLRLEGDYSLLITNRLILQPTTEINLYGRNDRERGVGSGLGDVEAGLRLRYEFTRQFAPYLGVTWNRLYGESGDLARAKGEDDEETRFVAGIRLWF</sequence>
<proteinExistence type="predicted"/>
<dbReference type="InterPro" id="IPR007939">
    <property type="entry name" value="Cu-R_B_prcur"/>
</dbReference>
<evidence type="ECO:0000256" key="1">
    <source>
        <dbReference type="SAM" id="MobiDB-lite"/>
    </source>
</evidence>
<accession>A0A1H6R1V0</accession>
<feature type="chain" id="PRO_5011508191" evidence="2">
    <location>
        <begin position="31"/>
        <end position="336"/>
    </location>
</feature>
<organism evidence="3 4">
    <name type="scientific">Azotobacter beijerinckii</name>
    <dbReference type="NCBI Taxonomy" id="170623"/>
    <lineage>
        <taxon>Bacteria</taxon>
        <taxon>Pseudomonadati</taxon>
        <taxon>Pseudomonadota</taxon>
        <taxon>Gammaproteobacteria</taxon>
        <taxon>Pseudomonadales</taxon>
        <taxon>Pseudomonadaceae</taxon>
        <taxon>Azotobacter</taxon>
    </lineage>
</organism>
<evidence type="ECO:0000313" key="3">
    <source>
        <dbReference type="EMBL" id="SEI45172.1"/>
    </source>
</evidence>
<dbReference type="RefSeq" id="WP_090729398.1">
    <property type="nucleotide sequence ID" value="NZ_FNYQ01000003.1"/>
</dbReference>
<name>A0A1H6R1V0_9GAMM</name>
<dbReference type="GO" id="GO:0006878">
    <property type="term" value="P:intracellular copper ion homeostasis"/>
    <property type="evidence" value="ECO:0007669"/>
    <property type="project" value="InterPro"/>
</dbReference>
<dbReference type="GO" id="GO:0009279">
    <property type="term" value="C:cell outer membrane"/>
    <property type="evidence" value="ECO:0007669"/>
    <property type="project" value="InterPro"/>
</dbReference>
<feature type="compositionally biased region" description="Basic and acidic residues" evidence="1">
    <location>
        <begin position="33"/>
        <end position="43"/>
    </location>
</feature>
<dbReference type="SUPFAM" id="SSF56935">
    <property type="entry name" value="Porins"/>
    <property type="match status" value="1"/>
</dbReference>
<reference evidence="3 4" key="1">
    <citation type="submission" date="2016-10" db="EMBL/GenBank/DDBJ databases">
        <authorList>
            <person name="de Groot N.N."/>
        </authorList>
    </citation>
    <scope>NUCLEOTIDE SEQUENCE [LARGE SCALE GENOMIC DNA]</scope>
    <source>
        <strain evidence="3 4">DSM 373</strain>
    </source>
</reference>
<feature type="signal peptide" evidence="2">
    <location>
        <begin position="1"/>
        <end position="30"/>
    </location>
</feature>
<dbReference type="OrthoDB" id="9778934at2"/>